<keyword evidence="3 7" id="KW-0479">Metal-binding</keyword>
<keyword evidence="13" id="KW-1185">Reference proteome</keyword>
<dbReference type="SUPFAM" id="SSF51395">
    <property type="entry name" value="FMN-linked oxidoreductases"/>
    <property type="match status" value="1"/>
</dbReference>
<dbReference type="CDD" id="cd08368">
    <property type="entry name" value="LIM"/>
    <property type="match status" value="2"/>
</dbReference>
<dbReference type="InterPro" id="IPR037458">
    <property type="entry name" value="L-MDH/L-LDH_FMN-bd"/>
</dbReference>
<feature type="compositionally biased region" description="Low complexity" evidence="8">
    <location>
        <begin position="795"/>
        <end position="811"/>
    </location>
</feature>
<dbReference type="SUPFAM" id="SSF55856">
    <property type="entry name" value="Cytochrome b5-like heme/steroid binding domain"/>
    <property type="match status" value="1"/>
</dbReference>
<dbReference type="PROSITE" id="PS50023">
    <property type="entry name" value="LIM_DOMAIN_2"/>
    <property type="match status" value="1"/>
</dbReference>
<dbReference type="InterPro" id="IPR018506">
    <property type="entry name" value="Cyt_B5_heme-BS"/>
</dbReference>
<evidence type="ECO:0008006" key="14">
    <source>
        <dbReference type="Google" id="ProtNLM"/>
    </source>
</evidence>
<feature type="compositionally biased region" description="Basic and acidic residues" evidence="8">
    <location>
        <begin position="506"/>
        <end position="515"/>
    </location>
</feature>
<dbReference type="InterPro" id="IPR001199">
    <property type="entry name" value="Cyt_B5-like_heme/steroid-bd"/>
</dbReference>
<proteinExistence type="predicted"/>
<dbReference type="PROSITE" id="PS50255">
    <property type="entry name" value="CYTOCHROME_B5_2"/>
    <property type="match status" value="1"/>
</dbReference>
<dbReference type="Gene3D" id="2.10.110.10">
    <property type="entry name" value="Cysteine Rich Protein"/>
    <property type="match status" value="3"/>
</dbReference>
<dbReference type="EMBL" id="DF849799">
    <property type="protein sequence ID" value="GAT58985.1"/>
    <property type="molecule type" value="Genomic_DNA"/>
</dbReference>
<feature type="domain" description="Cytochrome b5 heme-binding" evidence="10">
    <location>
        <begin position="1"/>
        <end position="76"/>
    </location>
</feature>
<dbReference type="PROSITE" id="PS00478">
    <property type="entry name" value="LIM_DOMAIN_1"/>
    <property type="match status" value="1"/>
</dbReference>
<evidence type="ECO:0000259" key="11">
    <source>
        <dbReference type="PROSITE" id="PS51349"/>
    </source>
</evidence>
<keyword evidence="2" id="KW-0349">Heme</keyword>
<feature type="region of interest" description="Disordered" evidence="8">
    <location>
        <begin position="788"/>
        <end position="949"/>
    </location>
</feature>
<feature type="compositionally biased region" description="Low complexity" evidence="8">
    <location>
        <begin position="911"/>
        <end position="935"/>
    </location>
</feature>
<reference evidence="12" key="1">
    <citation type="submission" date="2014-09" db="EMBL/GenBank/DDBJ databases">
        <title>Genome sequence of the luminous mushroom Mycena chlorophos for searching fungal bioluminescence genes.</title>
        <authorList>
            <person name="Tanaka Y."/>
            <person name="Kasuga D."/>
            <person name="Oba Y."/>
            <person name="Hase S."/>
            <person name="Sato K."/>
            <person name="Oba Y."/>
            <person name="Sakakibara Y."/>
        </authorList>
    </citation>
    <scope>NUCLEOTIDE SEQUENCE</scope>
</reference>
<dbReference type="InterPro" id="IPR001781">
    <property type="entry name" value="Znf_LIM"/>
</dbReference>
<feature type="region of interest" description="Disordered" evidence="8">
    <location>
        <begin position="502"/>
        <end position="544"/>
    </location>
</feature>
<keyword evidence="7" id="KW-0440">LIM domain</keyword>
<evidence type="ECO:0000256" key="3">
    <source>
        <dbReference type="ARBA" id="ARBA00022723"/>
    </source>
</evidence>
<dbReference type="PROSITE" id="PS51349">
    <property type="entry name" value="FMN_HYDROXY_ACID_DH_2"/>
    <property type="match status" value="1"/>
</dbReference>
<evidence type="ECO:0000256" key="5">
    <source>
        <dbReference type="ARBA" id="ARBA00023002"/>
    </source>
</evidence>
<feature type="region of interest" description="Disordered" evidence="8">
    <location>
        <begin position="981"/>
        <end position="1036"/>
    </location>
</feature>
<feature type="compositionally biased region" description="Basic and acidic residues" evidence="8">
    <location>
        <begin position="819"/>
        <end position="848"/>
    </location>
</feature>
<evidence type="ECO:0000256" key="7">
    <source>
        <dbReference type="PROSITE-ProRule" id="PRU00125"/>
    </source>
</evidence>
<name>A0ABQ0M6I7_MYCCL</name>
<evidence type="ECO:0000256" key="2">
    <source>
        <dbReference type="ARBA" id="ARBA00022617"/>
    </source>
</evidence>
<evidence type="ECO:0000256" key="4">
    <source>
        <dbReference type="ARBA" id="ARBA00022833"/>
    </source>
</evidence>
<feature type="domain" description="LIM zinc-binding" evidence="9">
    <location>
        <begin position="660"/>
        <end position="724"/>
    </location>
</feature>
<dbReference type="PROSITE" id="PS00191">
    <property type="entry name" value="CYTOCHROME_B5_1"/>
    <property type="match status" value="1"/>
</dbReference>
<feature type="compositionally biased region" description="Low complexity" evidence="8">
    <location>
        <begin position="888"/>
        <end position="902"/>
    </location>
</feature>
<feature type="compositionally biased region" description="Polar residues" evidence="8">
    <location>
        <begin position="729"/>
        <end position="749"/>
    </location>
</feature>
<dbReference type="Pfam" id="PF00173">
    <property type="entry name" value="Cyt-b5"/>
    <property type="match status" value="1"/>
</dbReference>
<dbReference type="InterPro" id="IPR008259">
    <property type="entry name" value="FMN_hydac_DH_AS"/>
</dbReference>
<dbReference type="CDD" id="cd02922">
    <property type="entry name" value="FCB2_FMN"/>
    <property type="match status" value="1"/>
</dbReference>
<feature type="compositionally biased region" description="Polar residues" evidence="8">
    <location>
        <begin position="981"/>
        <end position="996"/>
    </location>
</feature>
<feature type="compositionally biased region" description="Pro residues" evidence="8">
    <location>
        <begin position="527"/>
        <end position="537"/>
    </location>
</feature>
<dbReference type="PROSITE" id="PS00557">
    <property type="entry name" value="FMN_HYDROXY_ACID_DH_1"/>
    <property type="match status" value="1"/>
</dbReference>
<dbReference type="InterPro" id="IPR000262">
    <property type="entry name" value="FMN-dep_DH"/>
</dbReference>
<dbReference type="InterPro" id="IPR037396">
    <property type="entry name" value="FMN_HAD"/>
</dbReference>
<accession>A0ABQ0M6I7</accession>
<feature type="region of interest" description="Disordered" evidence="8">
    <location>
        <begin position="1141"/>
        <end position="1170"/>
    </location>
</feature>
<dbReference type="Gene3D" id="3.10.120.10">
    <property type="entry name" value="Cytochrome b5-like heme/steroid binding domain"/>
    <property type="match status" value="1"/>
</dbReference>
<keyword evidence="5" id="KW-0560">Oxidoreductase</keyword>
<organism evidence="12 13">
    <name type="scientific">Mycena chlorophos</name>
    <name type="common">Agaric fungus</name>
    <name type="synonym">Agaricus chlorophos</name>
    <dbReference type="NCBI Taxonomy" id="658473"/>
    <lineage>
        <taxon>Eukaryota</taxon>
        <taxon>Fungi</taxon>
        <taxon>Dikarya</taxon>
        <taxon>Basidiomycota</taxon>
        <taxon>Agaricomycotina</taxon>
        <taxon>Agaricomycetes</taxon>
        <taxon>Agaricomycetidae</taxon>
        <taxon>Agaricales</taxon>
        <taxon>Marasmiineae</taxon>
        <taxon>Mycenaceae</taxon>
        <taxon>Mycena</taxon>
    </lineage>
</organism>
<evidence type="ECO:0000256" key="6">
    <source>
        <dbReference type="ARBA" id="ARBA00023004"/>
    </source>
</evidence>
<feature type="compositionally biased region" description="Basic and acidic residues" evidence="8">
    <location>
        <begin position="1151"/>
        <end position="1160"/>
    </location>
</feature>
<evidence type="ECO:0000259" key="9">
    <source>
        <dbReference type="PROSITE" id="PS50023"/>
    </source>
</evidence>
<dbReference type="Gene3D" id="3.20.20.70">
    <property type="entry name" value="Aldolase class I"/>
    <property type="match status" value="1"/>
</dbReference>
<dbReference type="InterPro" id="IPR013785">
    <property type="entry name" value="Aldolase_TIM"/>
</dbReference>
<evidence type="ECO:0000256" key="1">
    <source>
        <dbReference type="ARBA" id="ARBA00001917"/>
    </source>
</evidence>
<evidence type="ECO:0000259" key="10">
    <source>
        <dbReference type="PROSITE" id="PS50255"/>
    </source>
</evidence>
<dbReference type="Proteomes" id="UP000815677">
    <property type="component" value="Unassembled WGS sequence"/>
</dbReference>
<protein>
    <recommendedName>
        <fullName evidence="14">Cytochrome b2</fullName>
    </recommendedName>
</protein>
<dbReference type="Pfam" id="PF00412">
    <property type="entry name" value="LIM"/>
    <property type="match status" value="1"/>
</dbReference>
<evidence type="ECO:0000313" key="12">
    <source>
        <dbReference type="EMBL" id="GAT58985.1"/>
    </source>
</evidence>
<keyword evidence="6" id="KW-0408">Iron</keyword>
<dbReference type="Pfam" id="PF01070">
    <property type="entry name" value="FMN_dh"/>
    <property type="match status" value="1"/>
</dbReference>
<evidence type="ECO:0000313" key="13">
    <source>
        <dbReference type="Proteomes" id="UP000815677"/>
    </source>
</evidence>
<comment type="cofactor">
    <cofactor evidence="1">
        <name>FMN</name>
        <dbReference type="ChEBI" id="CHEBI:58210"/>
    </cofactor>
</comment>
<dbReference type="PANTHER" id="PTHR10578">
    <property type="entry name" value="S -2-HYDROXY-ACID OXIDASE-RELATED"/>
    <property type="match status" value="1"/>
</dbReference>
<feature type="domain" description="FMN hydroxy acid dehydrogenase" evidence="11">
    <location>
        <begin position="107"/>
        <end position="474"/>
    </location>
</feature>
<feature type="compositionally biased region" description="Basic and acidic residues" evidence="8">
    <location>
        <begin position="869"/>
        <end position="883"/>
    </location>
</feature>
<feature type="compositionally biased region" description="Low complexity" evidence="8">
    <location>
        <begin position="1002"/>
        <end position="1036"/>
    </location>
</feature>
<keyword evidence="4 7" id="KW-0862">Zinc</keyword>
<dbReference type="SMART" id="SM01117">
    <property type="entry name" value="Cyt-b5"/>
    <property type="match status" value="1"/>
</dbReference>
<dbReference type="SMART" id="SM00132">
    <property type="entry name" value="LIM"/>
    <property type="match status" value="3"/>
</dbReference>
<dbReference type="PANTHER" id="PTHR10578:SF101">
    <property type="entry name" value="L-LACTATE DEHYDROGENASE (CYTOCHROME B2)"/>
    <property type="match status" value="1"/>
</dbReference>
<evidence type="ECO:0000256" key="8">
    <source>
        <dbReference type="SAM" id="MobiDB-lite"/>
    </source>
</evidence>
<feature type="region of interest" description="Disordered" evidence="8">
    <location>
        <begin position="726"/>
        <end position="759"/>
    </location>
</feature>
<gene>
    <name evidence="12" type="ORF">MCHLO_15352</name>
</gene>
<dbReference type="InterPro" id="IPR036400">
    <property type="entry name" value="Cyt_B5-like_heme/steroid_sf"/>
</dbReference>
<feature type="region of interest" description="Disordered" evidence="8">
    <location>
        <begin position="1342"/>
        <end position="1364"/>
    </location>
</feature>
<sequence>MFTLDQVSAHSTATDCWVIIDNNVYDVTDFLKEHPGGASIILKYAGKDATQAYAPIHPPDALEKNLPASKHLGPLTAAAVQSVAEAQKSRKKTKDETRVEQALAQRPPLTQILSVADMEAVARKVLSHKAEAYYSSASDDNISMVENARAFSRFFFHPRVMRPVSKCDPSTTILGFKSAIPVFVSGAALAKLGHPLGEVNIARGAGKTSIIQMVSSNASMSPEEIIGATLPSQPLFFQLYKHVNDEIAAQRVRNIERLGYKAIFLTVDAVIPGNREKDIRSPWVVEALETGSPKVYVEGEKEAADAGLGTAGALIANDDRDMTWEKTIPWLRSLTKLPIVIKGIQCVQDAVLAAEAGVEGILLSNHGGRQLEYSLPPIEVLYRLRKQRPDVFKKLEVYIDGGVQRGTDVLKALCLGATAVGIGRQFLYAQSAYGEAGVVKIVQILEAEIVRGMRGLGATRVEELVPEMIERVDWAKLRCGAVVAGERCGCGGMAVAGVVPWNQSNPREKSQDRWSKTYVSKHQLPPQSSPAPAPPRSASPTKRFPRPLSQLAALSNRVTAHITSTTSSQSNRPPSPLKYSALAAAESGILPSPHDATLSKVYGSVLQPRDTLPVQACANCDTPFAPTTSTIYPDPYGATTDGPPRFFCRSCFIANGGSRGPCAECSRPVLILKSEGGFVHAGDRYWHKKCFNCSGCDKSIGDAPMLDLLGRPTCAECFDTCLERDPTTPKKNPSATNSPRVDKLSGSSKRQSREGSPALEELEQRLGIVKTREPSPALEELSYRLSMIGKDSPTRSPLASSGSRYSSRETSPLVIRSRTKSDPAIRPFDDSPSRRYERFRSPEPDEHGGSPSPLKRYSTSGTPSPLRDSPTRAKEEAIEEMKSRFMKSSSASPAASTSSTPPLSRPRLRSSRSSGRLSTPSTPDLTSDSSDATSSVGPDSPPRDVGAGYDVDVFSASKVAYGSRHAHLLGSEDIIAEETSSQLNTPAHTPKSSVKATATPVKSPIPFSTTTPSKSPKTPSKSISTTPTKTPSKSPKALAIAPVSESTTCAKCLQSLFSVSEGGRYVTVTNELSGEPETYHSRCFTCVLCHLPFKEGAAGQALFVKGVDGPAHVECAPPQKIVVTTKPTTVFPAASIFSHKAPSTTTTKPAVESRENKFEKPPLTAPPTSTPMTFPRFGGSNACPGCNISVSPMERGVVPGPQGSRWHASCLVCGGKKPPVRSWALRDEKKKGVPGCGKKLDSAAKRDNDGRVWCRECSLLLPMEMRSSPQTSPARTPIVPMHTGSSGKIVPQTTGTTIARQFTGYGNDPGLYRQLTGGARSVSPSKGMFASSGDPGLVRQLTGGGGLSPTRSISPTKGLTGALRPRPKSVVGIRSTNIVRQMTGGSGH</sequence>